<name>A0ABW2ZRU4_9MICO</name>
<reference evidence="3" key="1">
    <citation type="journal article" date="2019" name="Int. J. Syst. Evol. Microbiol.">
        <title>The Global Catalogue of Microorganisms (GCM) 10K type strain sequencing project: providing services to taxonomists for standard genome sequencing and annotation.</title>
        <authorList>
            <consortium name="The Broad Institute Genomics Platform"/>
            <consortium name="The Broad Institute Genome Sequencing Center for Infectious Disease"/>
            <person name="Wu L."/>
            <person name="Ma J."/>
        </authorList>
    </citation>
    <scope>NUCLEOTIDE SEQUENCE [LARGE SCALE GENOMIC DNA]</scope>
    <source>
        <strain evidence="3">CCUG 50754</strain>
    </source>
</reference>
<feature type="transmembrane region" description="Helical" evidence="1">
    <location>
        <begin position="12"/>
        <end position="31"/>
    </location>
</feature>
<sequence length="115" mass="12463">MTDTAPTRRSHMPTWLVATIAGAFGLFYAYAVWNAVAFLLQQAGGSFGLSALGWFVLIFACVFPILAFALAFALGWKRRALESILIFLTGLAVTSVLWLNVVAYSATSFSLYQGS</sequence>
<keyword evidence="3" id="KW-1185">Reference proteome</keyword>
<evidence type="ECO:0000313" key="3">
    <source>
        <dbReference type="Proteomes" id="UP001597042"/>
    </source>
</evidence>
<evidence type="ECO:0000256" key="1">
    <source>
        <dbReference type="SAM" id="Phobius"/>
    </source>
</evidence>
<dbReference type="RefSeq" id="WP_378749908.1">
    <property type="nucleotide sequence ID" value="NZ_JBHSSV010000002.1"/>
</dbReference>
<feature type="transmembrane region" description="Helical" evidence="1">
    <location>
        <begin position="84"/>
        <end position="106"/>
    </location>
</feature>
<accession>A0ABW2ZRU4</accession>
<dbReference type="Proteomes" id="UP001597042">
    <property type="component" value="Unassembled WGS sequence"/>
</dbReference>
<keyword evidence="1" id="KW-1133">Transmembrane helix</keyword>
<protein>
    <submittedName>
        <fullName evidence="2">Bacitracin resistance protein</fullName>
    </submittedName>
</protein>
<comment type="caution">
    <text evidence="2">The sequence shown here is derived from an EMBL/GenBank/DDBJ whole genome shotgun (WGS) entry which is preliminary data.</text>
</comment>
<dbReference type="EMBL" id="JBHTIM010000001">
    <property type="protein sequence ID" value="MFD0781271.1"/>
    <property type="molecule type" value="Genomic_DNA"/>
</dbReference>
<keyword evidence="1" id="KW-0812">Transmembrane</keyword>
<gene>
    <name evidence="2" type="ORF">ACFQZV_08155</name>
</gene>
<proteinExistence type="predicted"/>
<keyword evidence="1" id="KW-0472">Membrane</keyword>
<evidence type="ECO:0000313" key="2">
    <source>
        <dbReference type="EMBL" id="MFD0781271.1"/>
    </source>
</evidence>
<feature type="transmembrane region" description="Helical" evidence="1">
    <location>
        <begin position="51"/>
        <end position="72"/>
    </location>
</feature>
<organism evidence="2 3">
    <name type="scientific">Microbacterium koreense</name>
    <dbReference type="NCBI Taxonomy" id="323761"/>
    <lineage>
        <taxon>Bacteria</taxon>
        <taxon>Bacillati</taxon>
        <taxon>Actinomycetota</taxon>
        <taxon>Actinomycetes</taxon>
        <taxon>Micrococcales</taxon>
        <taxon>Microbacteriaceae</taxon>
        <taxon>Microbacterium</taxon>
    </lineage>
</organism>